<protein>
    <recommendedName>
        <fullName evidence="1">SH3b domain-containing protein</fullName>
    </recommendedName>
</protein>
<dbReference type="SMART" id="SM00287">
    <property type="entry name" value="SH3b"/>
    <property type="match status" value="1"/>
</dbReference>
<dbReference type="AlphaFoldDB" id="A0A8J2ZJB7"/>
<gene>
    <name evidence="2" type="ORF">GCM10011415_19420</name>
</gene>
<feature type="domain" description="SH3b" evidence="1">
    <location>
        <begin position="111"/>
        <end position="175"/>
    </location>
</feature>
<proteinExistence type="predicted"/>
<organism evidence="2 3">
    <name type="scientific">Salipiger pallidus</name>
    <dbReference type="NCBI Taxonomy" id="1775170"/>
    <lineage>
        <taxon>Bacteria</taxon>
        <taxon>Pseudomonadati</taxon>
        <taxon>Pseudomonadota</taxon>
        <taxon>Alphaproteobacteria</taxon>
        <taxon>Rhodobacterales</taxon>
        <taxon>Roseobacteraceae</taxon>
        <taxon>Salipiger</taxon>
    </lineage>
</organism>
<evidence type="ECO:0000313" key="3">
    <source>
        <dbReference type="Proteomes" id="UP000617145"/>
    </source>
</evidence>
<reference evidence="2" key="2">
    <citation type="submission" date="2020-09" db="EMBL/GenBank/DDBJ databases">
        <authorList>
            <person name="Sun Q."/>
            <person name="Zhou Y."/>
        </authorList>
    </citation>
    <scope>NUCLEOTIDE SEQUENCE</scope>
    <source>
        <strain evidence="2">CGMCC 1.15762</strain>
    </source>
</reference>
<accession>A0A8J2ZJB7</accession>
<dbReference type="EMBL" id="BMJV01000003">
    <property type="protein sequence ID" value="GGG71638.1"/>
    <property type="molecule type" value="Genomic_DNA"/>
</dbReference>
<reference evidence="2" key="1">
    <citation type="journal article" date="2014" name="Int. J. Syst. Evol. Microbiol.">
        <title>Complete genome sequence of Corynebacterium casei LMG S-19264T (=DSM 44701T), isolated from a smear-ripened cheese.</title>
        <authorList>
            <consortium name="US DOE Joint Genome Institute (JGI-PGF)"/>
            <person name="Walter F."/>
            <person name="Albersmeier A."/>
            <person name="Kalinowski J."/>
            <person name="Ruckert C."/>
        </authorList>
    </citation>
    <scope>NUCLEOTIDE SEQUENCE</scope>
    <source>
        <strain evidence="2">CGMCC 1.15762</strain>
    </source>
</reference>
<dbReference type="InterPro" id="IPR003646">
    <property type="entry name" value="SH3-like_bac-type"/>
</dbReference>
<keyword evidence="3" id="KW-1185">Reference proteome</keyword>
<name>A0A8J2ZJB7_9RHOB</name>
<sequence length="177" mass="18664">MLLSFGVLAFGWYELSGGADFKPGTNGIPVAALFDMPAPPASKPRVVAVAAASSETVEAEISGNTVADTPVPKLDLTLASANPDAVADAQPAFVQLASLNVVNDISPEPQADLREVSGNVVNMRNGPGTRFSVLDQLRRGDDVEVVADPGEGWVKLRVMESNRIGWMSDDFLRTAVN</sequence>
<evidence type="ECO:0000313" key="2">
    <source>
        <dbReference type="EMBL" id="GGG71638.1"/>
    </source>
</evidence>
<comment type="caution">
    <text evidence="2">The sequence shown here is derived from an EMBL/GenBank/DDBJ whole genome shotgun (WGS) entry which is preliminary data.</text>
</comment>
<dbReference type="Pfam" id="PF08239">
    <property type="entry name" value="SH3_3"/>
    <property type="match status" value="1"/>
</dbReference>
<dbReference type="Gene3D" id="2.30.30.40">
    <property type="entry name" value="SH3 Domains"/>
    <property type="match status" value="1"/>
</dbReference>
<evidence type="ECO:0000259" key="1">
    <source>
        <dbReference type="SMART" id="SM00287"/>
    </source>
</evidence>
<dbReference type="Proteomes" id="UP000617145">
    <property type="component" value="Unassembled WGS sequence"/>
</dbReference>